<evidence type="ECO:0000259" key="11">
    <source>
        <dbReference type="Pfam" id="PF25994"/>
    </source>
</evidence>
<evidence type="ECO:0000259" key="12">
    <source>
        <dbReference type="Pfam" id="PF26002"/>
    </source>
</evidence>
<keyword evidence="4 9" id="KW-1003">Cell membrane</keyword>
<dbReference type="InterPro" id="IPR058982">
    <property type="entry name" value="Beta-barrel_AprE"/>
</dbReference>
<evidence type="ECO:0000256" key="7">
    <source>
        <dbReference type="ARBA" id="ARBA00022989"/>
    </source>
</evidence>
<keyword evidence="5 9" id="KW-0997">Cell inner membrane</keyword>
<dbReference type="AlphaFoldDB" id="A0A3S2U115"/>
<dbReference type="InterPro" id="IPR050739">
    <property type="entry name" value="MFP"/>
</dbReference>
<proteinExistence type="inferred from homology"/>
<dbReference type="SUPFAM" id="SSF111369">
    <property type="entry name" value="HlyD-like secretion proteins"/>
    <property type="match status" value="1"/>
</dbReference>
<evidence type="ECO:0000256" key="6">
    <source>
        <dbReference type="ARBA" id="ARBA00022692"/>
    </source>
</evidence>
<dbReference type="GO" id="GO:0015031">
    <property type="term" value="P:protein transport"/>
    <property type="evidence" value="ECO:0007669"/>
    <property type="project" value="InterPro"/>
</dbReference>
<evidence type="ECO:0000256" key="2">
    <source>
        <dbReference type="ARBA" id="ARBA00009477"/>
    </source>
</evidence>
<dbReference type="GO" id="GO:0005886">
    <property type="term" value="C:plasma membrane"/>
    <property type="evidence" value="ECO:0007669"/>
    <property type="project" value="UniProtKB-SubCell"/>
</dbReference>
<name>A0A3S2U115_9BURK</name>
<feature type="coiled-coil region" evidence="10">
    <location>
        <begin position="222"/>
        <end position="285"/>
    </location>
</feature>
<keyword evidence="10" id="KW-0175">Coiled coil</keyword>
<evidence type="ECO:0000313" key="14">
    <source>
        <dbReference type="Proteomes" id="UP000288178"/>
    </source>
</evidence>
<dbReference type="OrthoDB" id="9775513at2"/>
<keyword evidence="7 9" id="KW-1133">Transmembrane helix</keyword>
<dbReference type="PANTHER" id="PTHR30386:SF17">
    <property type="entry name" value="ALKALINE PROTEASE SECRETION PROTEIN APRE"/>
    <property type="match status" value="1"/>
</dbReference>
<comment type="caution">
    <text evidence="13">The sequence shown here is derived from an EMBL/GenBank/DDBJ whole genome shotgun (WGS) entry which is preliminary data.</text>
</comment>
<dbReference type="PANTHER" id="PTHR30386">
    <property type="entry name" value="MEMBRANE FUSION SUBUNIT OF EMRAB-TOLC MULTIDRUG EFFLUX PUMP"/>
    <property type="match status" value="1"/>
</dbReference>
<comment type="similarity">
    <text evidence="2 9">Belongs to the membrane fusion protein (MFP) (TC 8.A.1) family.</text>
</comment>
<dbReference type="Pfam" id="PF26002">
    <property type="entry name" value="Beta-barrel_AprE"/>
    <property type="match status" value="1"/>
</dbReference>
<dbReference type="PRINTS" id="PR01490">
    <property type="entry name" value="RTXTOXIND"/>
</dbReference>
<dbReference type="EMBL" id="SACT01000008">
    <property type="protein sequence ID" value="RVT49488.1"/>
    <property type="molecule type" value="Genomic_DNA"/>
</dbReference>
<keyword evidence="3 9" id="KW-0813">Transport</keyword>
<feature type="domain" description="AprE-like long alpha-helical hairpin" evidence="11">
    <location>
        <begin position="105"/>
        <end position="291"/>
    </location>
</feature>
<feature type="domain" description="AprE-like beta-barrel" evidence="12">
    <location>
        <begin position="334"/>
        <end position="421"/>
    </location>
</feature>
<evidence type="ECO:0000256" key="8">
    <source>
        <dbReference type="ARBA" id="ARBA00023136"/>
    </source>
</evidence>
<evidence type="ECO:0000256" key="5">
    <source>
        <dbReference type="ARBA" id="ARBA00022519"/>
    </source>
</evidence>
<evidence type="ECO:0000256" key="4">
    <source>
        <dbReference type="ARBA" id="ARBA00022475"/>
    </source>
</evidence>
<keyword evidence="8 9" id="KW-0472">Membrane</keyword>
<evidence type="ECO:0000256" key="3">
    <source>
        <dbReference type="ARBA" id="ARBA00022448"/>
    </source>
</evidence>
<reference evidence="13 14" key="1">
    <citation type="submission" date="2019-01" db="EMBL/GenBank/DDBJ databases">
        <authorList>
            <person name="Chen W.-M."/>
        </authorList>
    </citation>
    <scope>NUCLEOTIDE SEQUENCE [LARGE SCALE GENOMIC DNA]</scope>
    <source>
        <strain evidence="13 14">ICH-3</strain>
    </source>
</reference>
<dbReference type="NCBIfam" id="TIGR01843">
    <property type="entry name" value="type_I_hlyD"/>
    <property type="match status" value="1"/>
</dbReference>
<feature type="coiled-coil region" evidence="10">
    <location>
        <begin position="149"/>
        <end position="190"/>
    </location>
</feature>
<evidence type="ECO:0000256" key="1">
    <source>
        <dbReference type="ARBA" id="ARBA00004377"/>
    </source>
</evidence>
<dbReference type="InterPro" id="IPR010129">
    <property type="entry name" value="T1SS_HlyD"/>
</dbReference>
<accession>A0A3S2U115</accession>
<sequence length="445" mass="47578">MSVTQFPAAAASPGPEAAPYLAVLLARWRRAGLLALAGWAAVALLWFVAAPISGAIVGGGSVKVEANRQTVSHRDGGIVAQVLVREGQAVARGQTLIMLEDERVASSVDLLQAQLLTERLRVDRLTAERSLASAWAGTLPPGADDVRGREALARERANFLARRQSLDRQLQAAAAQIADIDTEIAAHRRNDAASTQALALLREEIASNEALARENFVNRSRVMTLQRGVADYEARIEGARAESAQARQRRAELAGRMESLRAAYVQQASEELAEAGARVVDLEERLRAGSDTAGRQVVTAPVAGRLVSLRVNTVGSAVGPREPLVDIVPVDVPLVVEARVGPDAVSELRPGLKAEVRLLGARQREVPLLDGTLVQVSADALHDPQGGPPYFLIQVEVPATEVQSAGVTLHPGMATEVFVTTSDRTALDFLLDPLLSGLRRSFREH</sequence>
<comment type="subcellular location">
    <subcellularLocation>
        <location evidence="1 9">Cell inner membrane</location>
        <topology evidence="1 9">Single-pass membrane protein</topology>
    </subcellularLocation>
</comment>
<organism evidence="13 14">
    <name type="scientific">Rubrivivax albus</name>
    <dbReference type="NCBI Taxonomy" id="2499835"/>
    <lineage>
        <taxon>Bacteria</taxon>
        <taxon>Pseudomonadati</taxon>
        <taxon>Pseudomonadota</taxon>
        <taxon>Betaproteobacteria</taxon>
        <taxon>Burkholderiales</taxon>
        <taxon>Sphaerotilaceae</taxon>
        <taxon>Rubrivivax</taxon>
    </lineage>
</organism>
<keyword evidence="6 9" id="KW-0812">Transmembrane</keyword>
<protein>
    <recommendedName>
        <fullName evidence="9">Membrane fusion protein (MFP) family protein</fullName>
    </recommendedName>
</protein>
<evidence type="ECO:0000256" key="9">
    <source>
        <dbReference type="RuleBase" id="RU365093"/>
    </source>
</evidence>
<feature type="transmembrane region" description="Helical" evidence="9">
    <location>
        <begin position="31"/>
        <end position="49"/>
    </location>
</feature>
<gene>
    <name evidence="13" type="ORF">ENE75_20680</name>
</gene>
<dbReference type="Pfam" id="PF25994">
    <property type="entry name" value="HH_AprE"/>
    <property type="match status" value="1"/>
</dbReference>
<keyword evidence="14" id="KW-1185">Reference proteome</keyword>
<dbReference type="RefSeq" id="WP_128200239.1">
    <property type="nucleotide sequence ID" value="NZ_SACT01000008.1"/>
</dbReference>
<evidence type="ECO:0000256" key="10">
    <source>
        <dbReference type="SAM" id="Coils"/>
    </source>
</evidence>
<dbReference type="InterPro" id="IPR058781">
    <property type="entry name" value="HH_AprE-like"/>
</dbReference>
<evidence type="ECO:0000313" key="13">
    <source>
        <dbReference type="EMBL" id="RVT49488.1"/>
    </source>
</evidence>
<dbReference type="Proteomes" id="UP000288178">
    <property type="component" value="Unassembled WGS sequence"/>
</dbReference>